<evidence type="ECO:0000256" key="3">
    <source>
        <dbReference type="ARBA" id="ARBA00023242"/>
    </source>
</evidence>
<feature type="region of interest" description="Disordered" evidence="4">
    <location>
        <begin position="109"/>
        <end position="159"/>
    </location>
</feature>
<keyword evidence="3" id="KW-0539">Nucleus</keyword>
<dbReference type="EMBL" id="MCFA01000185">
    <property type="protein sequence ID" value="ORY00294.1"/>
    <property type="molecule type" value="Genomic_DNA"/>
</dbReference>
<evidence type="ECO:0000256" key="1">
    <source>
        <dbReference type="ARBA" id="ARBA00004123"/>
    </source>
</evidence>
<feature type="compositionally biased region" description="Basic and acidic residues" evidence="4">
    <location>
        <begin position="120"/>
        <end position="134"/>
    </location>
</feature>
<dbReference type="Pfam" id="PF00172">
    <property type="entry name" value="Zn_clus"/>
    <property type="match status" value="1"/>
</dbReference>
<dbReference type="PROSITE" id="PS00463">
    <property type="entry name" value="ZN2_CY6_FUNGAL_1"/>
    <property type="match status" value="1"/>
</dbReference>
<evidence type="ECO:0000259" key="5">
    <source>
        <dbReference type="PROSITE" id="PS50048"/>
    </source>
</evidence>
<feature type="compositionally biased region" description="Polar residues" evidence="4">
    <location>
        <begin position="137"/>
        <end position="153"/>
    </location>
</feature>
<sequence length="755" mass="84755">MAESSNSASQSPSLGPASKSQSSGGRQRIISSCLTCRRRKVRCDHVHPICGACTRGNHVCTYATEQSLAQLSSLAGNSKISKTSPPAAKGARGPDVQARLDRLELLLEKAVSTQGPTAHSSDRRTTEHDRREPESMETPSTNSQGSQGAGISSDNHDGTLLLEDGQTQFVSSLHWALLADEIQDIKALIGDRSENEFVDRENSNPDSLVSLLSLGRAPIGLTLQSLLPKTQEHQDALLELFFTNVDPMIRIVHKPTLRRKFPTYIRDTSSIAFAVFYGTINALSPSDVEERFGETKDVLLRRYEQGVEISLARENYLTTSSLEVLQGFILWLTCITKEDDMGKAWALLGIANRIALNQGLHRDPSLFPSGSMDAITIEVRRRLWHQICHLEYRAAECKGQEPNISDDDFTTLLPRNIDDEELVEGASPGPSSYDEPRFTDMTFQIIRFVGMSTLRRIVQSTYKLERRMLESGLQGTSCPDAVQELTKIYNQIKTMVDGMHEGNHRKYLRYCNPEISGQRLCLGLASMMEWRCYLLFWLRMPRAYREMVFTDDVRKSIFEKSVNLIETLNGAVIDVDVARFQWHIGGHASFQSIMHTLSELRNPIFNAQDRQRALRALQMAKMLKENNTAKAWLVVKGMIEKAIVEHSVNQPYMNATTLPGDHSSNYGPQNSLADFSRPIYIDQIPHFAIQNQDVAPPADAYHEEAQQEEFDWDGLNINDIMGDIQPTPGLQNQQFNWVGLSGHLFASRRRSANVD</sequence>
<dbReference type="CDD" id="cd00067">
    <property type="entry name" value="GAL4"/>
    <property type="match status" value="1"/>
</dbReference>
<dbReference type="SMART" id="SM00066">
    <property type="entry name" value="GAL4"/>
    <property type="match status" value="1"/>
</dbReference>
<gene>
    <name evidence="6" type="ORF">BCR34DRAFT_627989</name>
</gene>
<evidence type="ECO:0000313" key="6">
    <source>
        <dbReference type="EMBL" id="ORY00294.1"/>
    </source>
</evidence>
<dbReference type="STRING" id="1231657.A0A1Y1YR53"/>
<dbReference type="InterPro" id="IPR001138">
    <property type="entry name" value="Zn2Cys6_DnaBD"/>
</dbReference>
<dbReference type="InterPro" id="IPR050613">
    <property type="entry name" value="Sec_Metabolite_Reg"/>
</dbReference>
<name>A0A1Y1YR53_9PLEO</name>
<dbReference type="InterPro" id="IPR007219">
    <property type="entry name" value="XnlR_reg_dom"/>
</dbReference>
<dbReference type="PANTHER" id="PTHR31001">
    <property type="entry name" value="UNCHARACTERIZED TRANSCRIPTIONAL REGULATORY PROTEIN"/>
    <property type="match status" value="1"/>
</dbReference>
<proteinExistence type="predicted"/>
<dbReference type="GO" id="GO:0000981">
    <property type="term" value="F:DNA-binding transcription factor activity, RNA polymerase II-specific"/>
    <property type="evidence" value="ECO:0007669"/>
    <property type="project" value="InterPro"/>
</dbReference>
<dbReference type="GO" id="GO:0008270">
    <property type="term" value="F:zinc ion binding"/>
    <property type="evidence" value="ECO:0007669"/>
    <property type="project" value="InterPro"/>
</dbReference>
<dbReference type="Pfam" id="PF04082">
    <property type="entry name" value="Fungal_trans"/>
    <property type="match status" value="1"/>
</dbReference>
<dbReference type="InterPro" id="IPR036864">
    <property type="entry name" value="Zn2-C6_fun-type_DNA-bd_sf"/>
</dbReference>
<dbReference type="PANTHER" id="PTHR31001:SF77">
    <property type="entry name" value="TRANSCRIPTION FACTOR, PUTATIVE (AFU_ORTHOLOGUE AFUA_3G12940)-RELATED"/>
    <property type="match status" value="1"/>
</dbReference>
<evidence type="ECO:0000256" key="2">
    <source>
        <dbReference type="ARBA" id="ARBA00022723"/>
    </source>
</evidence>
<feature type="region of interest" description="Disordered" evidence="4">
    <location>
        <begin position="1"/>
        <end position="24"/>
    </location>
</feature>
<dbReference type="GO" id="GO:0003677">
    <property type="term" value="F:DNA binding"/>
    <property type="evidence" value="ECO:0007669"/>
    <property type="project" value="InterPro"/>
</dbReference>
<dbReference type="GO" id="GO:0006351">
    <property type="term" value="P:DNA-templated transcription"/>
    <property type="evidence" value="ECO:0007669"/>
    <property type="project" value="InterPro"/>
</dbReference>
<dbReference type="SMART" id="SM00906">
    <property type="entry name" value="Fungal_trans"/>
    <property type="match status" value="1"/>
</dbReference>
<dbReference type="Proteomes" id="UP000193144">
    <property type="component" value="Unassembled WGS sequence"/>
</dbReference>
<feature type="compositionally biased region" description="Low complexity" evidence="4">
    <location>
        <begin position="1"/>
        <end position="13"/>
    </location>
</feature>
<dbReference type="SUPFAM" id="SSF57701">
    <property type="entry name" value="Zn2/Cys6 DNA-binding domain"/>
    <property type="match status" value="1"/>
</dbReference>
<feature type="domain" description="Zn(2)-C6 fungal-type" evidence="5">
    <location>
        <begin position="32"/>
        <end position="62"/>
    </location>
</feature>
<comment type="subcellular location">
    <subcellularLocation>
        <location evidence="1">Nucleus</location>
    </subcellularLocation>
</comment>
<keyword evidence="7" id="KW-1185">Reference proteome</keyword>
<reference evidence="6 7" key="1">
    <citation type="submission" date="2016-07" db="EMBL/GenBank/DDBJ databases">
        <title>Pervasive Adenine N6-methylation of Active Genes in Fungi.</title>
        <authorList>
            <consortium name="DOE Joint Genome Institute"/>
            <person name="Mondo S.J."/>
            <person name="Dannebaum R.O."/>
            <person name="Kuo R.C."/>
            <person name="Labutti K."/>
            <person name="Haridas S."/>
            <person name="Kuo A."/>
            <person name="Salamov A."/>
            <person name="Ahrendt S.R."/>
            <person name="Lipzen A."/>
            <person name="Sullivan W."/>
            <person name="Andreopoulos W.B."/>
            <person name="Clum A."/>
            <person name="Lindquist E."/>
            <person name="Daum C."/>
            <person name="Ramamoorthy G.K."/>
            <person name="Gryganskyi A."/>
            <person name="Culley D."/>
            <person name="Magnuson J.K."/>
            <person name="James T.Y."/>
            <person name="O'Malley M.A."/>
            <person name="Stajich J.E."/>
            <person name="Spatafora J.W."/>
            <person name="Visel A."/>
            <person name="Grigoriev I.V."/>
        </authorList>
    </citation>
    <scope>NUCLEOTIDE SEQUENCE [LARGE SCALE GENOMIC DNA]</scope>
    <source>
        <strain evidence="6 7">CBS 115471</strain>
    </source>
</reference>
<organism evidence="6 7">
    <name type="scientific">Clohesyomyces aquaticus</name>
    <dbReference type="NCBI Taxonomy" id="1231657"/>
    <lineage>
        <taxon>Eukaryota</taxon>
        <taxon>Fungi</taxon>
        <taxon>Dikarya</taxon>
        <taxon>Ascomycota</taxon>
        <taxon>Pezizomycotina</taxon>
        <taxon>Dothideomycetes</taxon>
        <taxon>Pleosporomycetidae</taxon>
        <taxon>Pleosporales</taxon>
        <taxon>Lindgomycetaceae</taxon>
        <taxon>Clohesyomyces</taxon>
    </lineage>
</organism>
<dbReference type="CDD" id="cd12148">
    <property type="entry name" value="fungal_TF_MHR"/>
    <property type="match status" value="1"/>
</dbReference>
<dbReference type="GO" id="GO:0005634">
    <property type="term" value="C:nucleus"/>
    <property type="evidence" value="ECO:0007669"/>
    <property type="project" value="UniProtKB-SubCell"/>
</dbReference>
<dbReference type="PROSITE" id="PS50048">
    <property type="entry name" value="ZN2_CY6_FUNGAL_2"/>
    <property type="match status" value="1"/>
</dbReference>
<evidence type="ECO:0000313" key="7">
    <source>
        <dbReference type="Proteomes" id="UP000193144"/>
    </source>
</evidence>
<keyword evidence="2" id="KW-0479">Metal-binding</keyword>
<protein>
    <submittedName>
        <fullName evidence="6">Fungal-specific transcription factor domain-domain-containing protein</fullName>
    </submittedName>
</protein>
<comment type="caution">
    <text evidence="6">The sequence shown here is derived from an EMBL/GenBank/DDBJ whole genome shotgun (WGS) entry which is preliminary data.</text>
</comment>
<evidence type="ECO:0000256" key="4">
    <source>
        <dbReference type="SAM" id="MobiDB-lite"/>
    </source>
</evidence>
<dbReference type="Gene3D" id="4.10.240.10">
    <property type="entry name" value="Zn(2)-C6 fungal-type DNA-binding domain"/>
    <property type="match status" value="1"/>
</dbReference>
<dbReference type="OrthoDB" id="424974at2759"/>
<dbReference type="AlphaFoldDB" id="A0A1Y1YR53"/>
<accession>A0A1Y1YR53</accession>